<evidence type="ECO:0000313" key="1">
    <source>
        <dbReference type="EMBL" id="CAF4270655.1"/>
    </source>
</evidence>
<protein>
    <submittedName>
        <fullName evidence="1">Uncharacterized protein</fullName>
    </submittedName>
</protein>
<sequence length="78" mass="9333">MCIICGNLNTQQVTCNGCEQMNDLKKNYKDLTNIWKDEYYQEYFHQIDQWKNKYIGKIQNNAALVKVDIEKLIQQIDQ</sequence>
<dbReference type="AlphaFoldDB" id="A0A820G1Z8"/>
<dbReference type="EMBL" id="CAJOBB010012063">
    <property type="protein sequence ID" value="CAF4270655.1"/>
    <property type="molecule type" value="Genomic_DNA"/>
</dbReference>
<evidence type="ECO:0000313" key="3">
    <source>
        <dbReference type="Proteomes" id="UP000663868"/>
    </source>
</evidence>
<comment type="caution">
    <text evidence="1">The sequence shown here is derived from an EMBL/GenBank/DDBJ whole genome shotgun (WGS) entry which is preliminary data.</text>
</comment>
<evidence type="ECO:0000313" key="2">
    <source>
        <dbReference type="EMBL" id="CAF4351869.1"/>
    </source>
</evidence>
<reference evidence="1" key="1">
    <citation type="submission" date="2021-02" db="EMBL/GenBank/DDBJ databases">
        <authorList>
            <person name="Nowell W R."/>
        </authorList>
    </citation>
    <scope>NUCLEOTIDE SEQUENCE</scope>
</reference>
<name>A0A820G1Z8_9BILA</name>
<accession>A0A820G1Z8</accession>
<gene>
    <name evidence="1" type="ORF">KXQ929_LOCUS43870</name>
    <name evidence="2" type="ORF">OKA104_LOCUS48848</name>
</gene>
<organism evidence="1 3">
    <name type="scientific">Adineta steineri</name>
    <dbReference type="NCBI Taxonomy" id="433720"/>
    <lineage>
        <taxon>Eukaryota</taxon>
        <taxon>Metazoa</taxon>
        <taxon>Spiralia</taxon>
        <taxon>Gnathifera</taxon>
        <taxon>Rotifera</taxon>
        <taxon>Eurotatoria</taxon>
        <taxon>Bdelloidea</taxon>
        <taxon>Adinetida</taxon>
        <taxon>Adinetidae</taxon>
        <taxon>Adineta</taxon>
    </lineage>
</organism>
<proteinExistence type="predicted"/>
<dbReference type="Proteomes" id="UP000663868">
    <property type="component" value="Unassembled WGS sequence"/>
</dbReference>
<dbReference type="Proteomes" id="UP000663881">
    <property type="component" value="Unassembled WGS sequence"/>
</dbReference>
<dbReference type="EMBL" id="CAJOAY010021846">
    <property type="protein sequence ID" value="CAF4351869.1"/>
    <property type="molecule type" value="Genomic_DNA"/>
</dbReference>